<dbReference type="InterPro" id="IPR036388">
    <property type="entry name" value="WH-like_DNA-bd_sf"/>
</dbReference>
<accession>A0A1M6NGK2</accession>
<evidence type="ECO:0000256" key="9">
    <source>
        <dbReference type="ARBA" id="ARBA00023125"/>
    </source>
</evidence>
<organism evidence="12 13">
    <name type="scientific">Tessaracoccus bendigoensis DSM 12906</name>
    <dbReference type="NCBI Taxonomy" id="1123357"/>
    <lineage>
        <taxon>Bacteria</taxon>
        <taxon>Bacillati</taxon>
        <taxon>Actinomycetota</taxon>
        <taxon>Actinomycetes</taxon>
        <taxon>Propionibacteriales</taxon>
        <taxon>Propionibacteriaceae</taxon>
        <taxon>Tessaracoccus</taxon>
    </lineage>
</organism>
<keyword evidence="13" id="KW-1185">Reference proteome</keyword>
<dbReference type="PANTHER" id="PTHR33202:SF18">
    <property type="entry name" value="TRANSCRIPTIONAL REGULATOR FURA"/>
    <property type="match status" value="1"/>
</dbReference>
<evidence type="ECO:0000256" key="1">
    <source>
        <dbReference type="ARBA" id="ARBA00004496"/>
    </source>
</evidence>
<dbReference type="Proteomes" id="UP000184512">
    <property type="component" value="Unassembled WGS sequence"/>
</dbReference>
<comment type="similarity">
    <text evidence="2">Belongs to the Fur family.</text>
</comment>
<feature type="binding site" evidence="11">
    <location>
        <position position="141"/>
    </location>
    <ligand>
        <name>Zn(2+)</name>
        <dbReference type="ChEBI" id="CHEBI:29105"/>
    </ligand>
</feature>
<dbReference type="GO" id="GO:0008270">
    <property type="term" value="F:zinc ion binding"/>
    <property type="evidence" value="ECO:0007669"/>
    <property type="project" value="TreeGrafter"/>
</dbReference>
<dbReference type="Pfam" id="PF01475">
    <property type="entry name" value="FUR"/>
    <property type="match status" value="1"/>
</dbReference>
<name>A0A1M6NGK2_9ACTN</name>
<dbReference type="GO" id="GO:0045892">
    <property type="term" value="P:negative regulation of DNA-templated transcription"/>
    <property type="evidence" value="ECO:0007669"/>
    <property type="project" value="TreeGrafter"/>
</dbReference>
<dbReference type="OrthoDB" id="5242893at2"/>
<evidence type="ECO:0000256" key="11">
    <source>
        <dbReference type="PIRSR" id="PIRSR602481-1"/>
    </source>
</evidence>
<proteinExistence type="inferred from homology"/>
<keyword evidence="6 11" id="KW-0862">Zinc</keyword>
<evidence type="ECO:0000256" key="10">
    <source>
        <dbReference type="ARBA" id="ARBA00023163"/>
    </source>
</evidence>
<evidence type="ECO:0000256" key="2">
    <source>
        <dbReference type="ARBA" id="ARBA00007957"/>
    </source>
</evidence>
<dbReference type="Gene3D" id="1.10.10.10">
    <property type="entry name" value="Winged helix-like DNA-binding domain superfamily/Winged helix DNA-binding domain"/>
    <property type="match status" value="1"/>
</dbReference>
<sequence length="159" mass="16645">MVSATESAAEQGLRAQLVAAGLRVTSPRLATLSIVAEHQHAETDEIAALVRARLGSVSTQAVYGVLQALTDAGLVRRVATDTRSAARYEIHRHDNHHHLLCRVCGRLVDVPCVIGAAPCLEPSDAQGFDVEAADVLFRGVCAACQVASVSGGDVVTPVI</sequence>
<keyword evidence="10" id="KW-0804">Transcription</keyword>
<dbReference type="PANTHER" id="PTHR33202">
    <property type="entry name" value="ZINC UPTAKE REGULATION PROTEIN"/>
    <property type="match status" value="1"/>
</dbReference>
<dbReference type="CDD" id="cd07153">
    <property type="entry name" value="Fur_like"/>
    <property type="match status" value="1"/>
</dbReference>
<dbReference type="Gene3D" id="3.30.1490.190">
    <property type="match status" value="1"/>
</dbReference>
<reference evidence="12 13" key="1">
    <citation type="submission" date="2016-11" db="EMBL/GenBank/DDBJ databases">
        <authorList>
            <person name="Jaros S."/>
            <person name="Januszkiewicz K."/>
            <person name="Wedrychowicz H."/>
        </authorList>
    </citation>
    <scope>NUCLEOTIDE SEQUENCE [LARGE SCALE GENOMIC DNA]</scope>
    <source>
        <strain evidence="12 13">DSM 12906</strain>
    </source>
</reference>
<keyword evidence="9" id="KW-0238">DNA-binding</keyword>
<evidence type="ECO:0000256" key="4">
    <source>
        <dbReference type="ARBA" id="ARBA00022491"/>
    </source>
</evidence>
<keyword evidence="8" id="KW-0805">Transcription regulation</keyword>
<dbReference type="GO" id="GO:1900376">
    <property type="term" value="P:regulation of secondary metabolite biosynthetic process"/>
    <property type="evidence" value="ECO:0007669"/>
    <property type="project" value="TreeGrafter"/>
</dbReference>
<dbReference type="AlphaFoldDB" id="A0A1M6NGK2"/>
<protein>
    <submittedName>
        <fullName evidence="12">Fur family transcriptional regulator, ferric uptake regulator</fullName>
    </submittedName>
</protein>
<feature type="binding site" evidence="11">
    <location>
        <position position="104"/>
    </location>
    <ligand>
        <name>Zn(2+)</name>
        <dbReference type="ChEBI" id="CHEBI:29105"/>
    </ligand>
</feature>
<dbReference type="GO" id="GO:0000976">
    <property type="term" value="F:transcription cis-regulatory region binding"/>
    <property type="evidence" value="ECO:0007669"/>
    <property type="project" value="TreeGrafter"/>
</dbReference>
<dbReference type="InterPro" id="IPR002481">
    <property type="entry name" value="FUR"/>
</dbReference>
<dbReference type="RefSeq" id="WP_073191357.1">
    <property type="nucleotide sequence ID" value="NZ_FQZG01000115.1"/>
</dbReference>
<comment type="subcellular location">
    <subcellularLocation>
        <location evidence="1">Cytoplasm</location>
    </subcellularLocation>
</comment>
<dbReference type="GO" id="GO:0005737">
    <property type="term" value="C:cytoplasm"/>
    <property type="evidence" value="ECO:0007669"/>
    <property type="project" value="UniProtKB-SubCell"/>
</dbReference>
<dbReference type="STRING" id="1123357.SAMN02745244_03635"/>
<keyword evidence="7" id="KW-0408">Iron</keyword>
<evidence type="ECO:0000256" key="3">
    <source>
        <dbReference type="ARBA" id="ARBA00022490"/>
    </source>
</evidence>
<keyword evidence="3" id="KW-0963">Cytoplasm</keyword>
<evidence type="ECO:0000256" key="7">
    <source>
        <dbReference type="ARBA" id="ARBA00023004"/>
    </source>
</evidence>
<feature type="binding site" evidence="11">
    <location>
        <position position="101"/>
    </location>
    <ligand>
        <name>Zn(2+)</name>
        <dbReference type="ChEBI" id="CHEBI:29105"/>
    </ligand>
</feature>
<dbReference type="InterPro" id="IPR043135">
    <property type="entry name" value="Fur_C"/>
</dbReference>
<dbReference type="InterPro" id="IPR036390">
    <property type="entry name" value="WH_DNA-bd_sf"/>
</dbReference>
<evidence type="ECO:0000313" key="12">
    <source>
        <dbReference type="EMBL" id="SHJ94911.1"/>
    </source>
</evidence>
<dbReference type="SUPFAM" id="SSF46785">
    <property type="entry name" value="Winged helix' DNA-binding domain"/>
    <property type="match status" value="1"/>
</dbReference>
<keyword evidence="5 11" id="KW-0479">Metal-binding</keyword>
<evidence type="ECO:0000256" key="8">
    <source>
        <dbReference type="ARBA" id="ARBA00023015"/>
    </source>
</evidence>
<comment type="cofactor">
    <cofactor evidence="11">
        <name>Zn(2+)</name>
        <dbReference type="ChEBI" id="CHEBI:29105"/>
    </cofactor>
    <text evidence="11">Binds 1 zinc ion per subunit.</text>
</comment>
<evidence type="ECO:0000313" key="13">
    <source>
        <dbReference type="Proteomes" id="UP000184512"/>
    </source>
</evidence>
<evidence type="ECO:0000256" key="5">
    <source>
        <dbReference type="ARBA" id="ARBA00022723"/>
    </source>
</evidence>
<dbReference type="EMBL" id="FQZG01000115">
    <property type="protein sequence ID" value="SHJ94911.1"/>
    <property type="molecule type" value="Genomic_DNA"/>
</dbReference>
<feature type="binding site" evidence="11">
    <location>
        <position position="144"/>
    </location>
    <ligand>
        <name>Zn(2+)</name>
        <dbReference type="ChEBI" id="CHEBI:29105"/>
    </ligand>
</feature>
<dbReference type="GO" id="GO:0003700">
    <property type="term" value="F:DNA-binding transcription factor activity"/>
    <property type="evidence" value="ECO:0007669"/>
    <property type="project" value="InterPro"/>
</dbReference>
<gene>
    <name evidence="12" type="ORF">SAMN02745244_03635</name>
</gene>
<keyword evidence="4" id="KW-0678">Repressor</keyword>
<evidence type="ECO:0000256" key="6">
    <source>
        <dbReference type="ARBA" id="ARBA00022833"/>
    </source>
</evidence>